<dbReference type="RefSeq" id="WP_012412128.1">
    <property type="nucleotide sequence ID" value="NC_010628.1"/>
</dbReference>
<keyword evidence="3" id="KW-0732">Signal</keyword>
<evidence type="ECO:0000313" key="9">
    <source>
        <dbReference type="Proteomes" id="UP000001191"/>
    </source>
</evidence>
<dbReference type="Proteomes" id="UP000001191">
    <property type="component" value="Chromosome"/>
</dbReference>
<keyword evidence="4 6" id="KW-0697">Rotamase</keyword>
<dbReference type="HOGENOM" id="CLU_082394_0_0_3"/>
<name>B2JAB0_NOSP7</name>
<dbReference type="PANTHER" id="PTHR47245:SF1">
    <property type="entry name" value="FOLDASE PROTEIN PRSA"/>
    <property type="match status" value="1"/>
</dbReference>
<dbReference type="PANTHER" id="PTHR47245">
    <property type="entry name" value="PEPTIDYLPROLYL ISOMERASE"/>
    <property type="match status" value="1"/>
</dbReference>
<evidence type="ECO:0000256" key="1">
    <source>
        <dbReference type="ARBA" id="ARBA00000971"/>
    </source>
</evidence>
<dbReference type="GO" id="GO:0003755">
    <property type="term" value="F:peptidyl-prolyl cis-trans isomerase activity"/>
    <property type="evidence" value="ECO:0007669"/>
    <property type="project" value="UniProtKB-KW"/>
</dbReference>
<evidence type="ECO:0000256" key="2">
    <source>
        <dbReference type="ARBA" id="ARBA00013194"/>
    </source>
</evidence>
<dbReference type="EC" id="5.2.1.8" evidence="2"/>
<dbReference type="InterPro" id="IPR046357">
    <property type="entry name" value="PPIase_dom_sf"/>
</dbReference>
<evidence type="ECO:0000256" key="6">
    <source>
        <dbReference type="PROSITE-ProRule" id="PRU00278"/>
    </source>
</evidence>
<feature type="domain" description="PpiC" evidence="7">
    <location>
        <begin position="130"/>
        <end position="213"/>
    </location>
</feature>
<dbReference type="EnsemblBacteria" id="ACC84185">
    <property type="protein sequence ID" value="ACC84185"/>
    <property type="gene ID" value="Npun_F5889"/>
</dbReference>
<sequence>MNKTLQLGDVYDGRSGSAILPPEIIPFLASYNLIPQLLSQSIIESAIAPITCTPAETSHALEQFYQQWDLNSEEKIQSWCLRYGLTQEQLELFATRKLRVEKFKQITWGHQLESYFLKYKRHFDKVIYSLIRTDNRGTANELYFRITEGEQSFAELAHEYSQGPEAETSGIIGPVEVGTITPNFAQLLCTSQVGIVQAPVAFGESWVIVRVEKFITAQLDNFMRQRLLQENFETWFQQQLSQLSAEEKTWMGINTKPAQVQQAIAA</sequence>
<evidence type="ECO:0000256" key="4">
    <source>
        <dbReference type="ARBA" id="ARBA00023110"/>
    </source>
</evidence>
<reference evidence="8 9" key="2">
    <citation type="journal article" date="2013" name="Plant Physiol.">
        <title>A Nostoc punctiforme Sugar Transporter Necessary to Establish a Cyanobacterium-Plant Symbiosis.</title>
        <authorList>
            <person name="Ekman M."/>
            <person name="Picossi S."/>
            <person name="Campbell E.L."/>
            <person name="Meeks J.C."/>
            <person name="Flores E."/>
        </authorList>
    </citation>
    <scope>NUCLEOTIDE SEQUENCE [LARGE SCALE GENOMIC DNA]</scope>
    <source>
        <strain evidence="9">ATCC 29133 / PCC 73102</strain>
    </source>
</reference>
<dbReference type="AlphaFoldDB" id="B2JAB0"/>
<keyword evidence="5 6" id="KW-0413">Isomerase</keyword>
<dbReference type="STRING" id="63737.Npun_F5889"/>
<dbReference type="InterPro" id="IPR050245">
    <property type="entry name" value="PrsA_foldase"/>
</dbReference>
<dbReference type="PROSITE" id="PS50198">
    <property type="entry name" value="PPIC_PPIASE_2"/>
    <property type="match status" value="1"/>
</dbReference>
<comment type="catalytic activity">
    <reaction evidence="1">
        <text>[protein]-peptidylproline (omega=180) = [protein]-peptidylproline (omega=0)</text>
        <dbReference type="Rhea" id="RHEA:16237"/>
        <dbReference type="Rhea" id="RHEA-COMP:10747"/>
        <dbReference type="Rhea" id="RHEA-COMP:10748"/>
        <dbReference type="ChEBI" id="CHEBI:83833"/>
        <dbReference type="ChEBI" id="CHEBI:83834"/>
        <dbReference type="EC" id="5.2.1.8"/>
    </reaction>
</comment>
<evidence type="ECO:0000256" key="5">
    <source>
        <dbReference type="ARBA" id="ARBA00023235"/>
    </source>
</evidence>
<protein>
    <recommendedName>
        <fullName evidence="2">peptidylprolyl isomerase</fullName>
        <ecNumber evidence="2">5.2.1.8</ecNumber>
    </recommendedName>
</protein>
<proteinExistence type="predicted"/>
<dbReference type="Gene3D" id="3.10.50.40">
    <property type="match status" value="1"/>
</dbReference>
<dbReference type="PhylomeDB" id="B2JAB0"/>
<reference evidence="9" key="1">
    <citation type="submission" date="2008-04" db="EMBL/GenBank/DDBJ databases">
        <title>Complete sequence of chromosome of Nostoc punctiforme ATCC 29133.</title>
        <authorList>
            <consortium name="US DOE Joint Genome Institute"/>
            <person name="Copeland A."/>
            <person name="Lucas S."/>
            <person name="Lapidus A."/>
            <person name="Glavina del Rio T."/>
            <person name="Dalin E."/>
            <person name="Tice H."/>
            <person name="Pitluck S."/>
            <person name="Chain P."/>
            <person name="Malfatti S."/>
            <person name="Shin M."/>
            <person name="Vergez L."/>
            <person name="Schmutz J."/>
            <person name="Larimer F."/>
            <person name="Land M."/>
            <person name="Hauser L."/>
            <person name="Kyrpides N."/>
            <person name="Kim E."/>
            <person name="Meeks J.C."/>
            <person name="Elhai J."/>
            <person name="Campbell E.L."/>
            <person name="Thiel T."/>
            <person name="Longmire J."/>
            <person name="Potts M."/>
            <person name="Atlas R."/>
        </authorList>
    </citation>
    <scope>NUCLEOTIDE SEQUENCE [LARGE SCALE GENOMIC DNA]</scope>
    <source>
        <strain evidence="9">ATCC 29133 / PCC 73102</strain>
    </source>
</reference>
<accession>B2JAB0</accession>
<evidence type="ECO:0000256" key="3">
    <source>
        <dbReference type="ARBA" id="ARBA00022729"/>
    </source>
</evidence>
<evidence type="ECO:0000313" key="8">
    <source>
        <dbReference type="EMBL" id="ACC84185.1"/>
    </source>
</evidence>
<dbReference type="Pfam" id="PF00639">
    <property type="entry name" value="Rotamase"/>
    <property type="match status" value="1"/>
</dbReference>
<dbReference type="SUPFAM" id="SSF54534">
    <property type="entry name" value="FKBP-like"/>
    <property type="match status" value="1"/>
</dbReference>
<gene>
    <name evidence="8" type="ordered locus">Npun_F5889</name>
</gene>
<dbReference type="OrthoDB" id="507969at2"/>
<organism evidence="8 9">
    <name type="scientific">Nostoc punctiforme (strain ATCC 29133 / PCC 73102)</name>
    <dbReference type="NCBI Taxonomy" id="63737"/>
    <lineage>
        <taxon>Bacteria</taxon>
        <taxon>Bacillati</taxon>
        <taxon>Cyanobacteriota</taxon>
        <taxon>Cyanophyceae</taxon>
        <taxon>Nostocales</taxon>
        <taxon>Nostocaceae</taxon>
        <taxon>Nostoc</taxon>
    </lineage>
</organism>
<keyword evidence="9" id="KW-1185">Reference proteome</keyword>
<dbReference type="KEGG" id="npu:Npun_F5889"/>
<dbReference type="EMBL" id="CP001037">
    <property type="protein sequence ID" value="ACC84185.1"/>
    <property type="molecule type" value="Genomic_DNA"/>
</dbReference>
<dbReference type="eggNOG" id="COG0760">
    <property type="taxonomic scope" value="Bacteria"/>
</dbReference>
<dbReference type="InterPro" id="IPR000297">
    <property type="entry name" value="PPIase_PpiC"/>
</dbReference>
<evidence type="ECO:0000259" key="7">
    <source>
        <dbReference type="PROSITE" id="PS50198"/>
    </source>
</evidence>